<dbReference type="Gene3D" id="3.40.50.720">
    <property type="entry name" value="NAD(P)-binding Rossmann-like Domain"/>
    <property type="match status" value="2"/>
</dbReference>
<evidence type="ECO:0000313" key="4">
    <source>
        <dbReference type="EMBL" id="CAA9270218.1"/>
    </source>
</evidence>
<dbReference type="InterPro" id="IPR006140">
    <property type="entry name" value="D-isomer_DH_NAD-bd"/>
</dbReference>
<dbReference type="PROSITE" id="PS00065">
    <property type="entry name" value="D_2_HYDROXYACID_DH_1"/>
    <property type="match status" value="1"/>
</dbReference>
<keyword evidence="1 4" id="KW-0560">Oxidoreductase</keyword>
<evidence type="ECO:0000256" key="1">
    <source>
        <dbReference type="ARBA" id="ARBA00023002"/>
    </source>
</evidence>
<accession>A0A6J4J4L0</accession>
<dbReference type="Pfam" id="PF02826">
    <property type="entry name" value="2-Hacid_dh_C"/>
    <property type="match status" value="1"/>
</dbReference>
<dbReference type="GO" id="GO:0051287">
    <property type="term" value="F:NAD binding"/>
    <property type="evidence" value="ECO:0007669"/>
    <property type="project" value="InterPro"/>
</dbReference>
<dbReference type="PANTHER" id="PTHR10996">
    <property type="entry name" value="2-HYDROXYACID DEHYDROGENASE-RELATED"/>
    <property type="match status" value="1"/>
</dbReference>
<dbReference type="SUPFAM" id="SSF52283">
    <property type="entry name" value="Formate/glycerate dehydrogenase catalytic domain-like"/>
    <property type="match status" value="1"/>
</dbReference>
<dbReference type="GO" id="GO:0016618">
    <property type="term" value="F:hydroxypyruvate reductase [NAD(P)H] activity"/>
    <property type="evidence" value="ECO:0007669"/>
    <property type="project" value="TreeGrafter"/>
</dbReference>
<feature type="domain" description="D-isomer specific 2-hydroxyacid dehydrogenase NAD-binding" evidence="3">
    <location>
        <begin position="112"/>
        <end position="293"/>
    </location>
</feature>
<evidence type="ECO:0000256" key="2">
    <source>
        <dbReference type="ARBA" id="ARBA00023027"/>
    </source>
</evidence>
<keyword evidence="2" id="KW-0520">NAD</keyword>
<dbReference type="PANTHER" id="PTHR10996:SF178">
    <property type="entry name" value="2-HYDROXYACID DEHYDROGENASE YGL185C-RELATED"/>
    <property type="match status" value="1"/>
</dbReference>
<dbReference type="InterPro" id="IPR036291">
    <property type="entry name" value="NAD(P)-bd_dom_sf"/>
</dbReference>
<reference evidence="4" key="1">
    <citation type="submission" date="2020-02" db="EMBL/GenBank/DDBJ databases">
        <authorList>
            <person name="Meier V. D."/>
        </authorList>
    </citation>
    <scope>NUCLEOTIDE SEQUENCE</scope>
    <source>
        <strain evidence="4">AVDCRST_MAG63</strain>
    </source>
</reference>
<dbReference type="EMBL" id="CADCTO010000378">
    <property type="protein sequence ID" value="CAA9270218.1"/>
    <property type="molecule type" value="Genomic_DNA"/>
</dbReference>
<dbReference type="GO" id="GO:0030267">
    <property type="term" value="F:glyoxylate reductase (NADPH) activity"/>
    <property type="evidence" value="ECO:0007669"/>
    <property type="project" value="TreeGrafter"/>
</dbReference>
<dbReference type="EC" id="1.1.1.95" evidence="4"/>
<organism evidence="4">
    <name type="scientific">uncultured Armatimonadetes bacterium</name>
    <dbReference type="NCBI Taxonomy" id="157466"/>
    <lineage>
        <taxon>Bacteria</taxon>
        <taxon>Bacillati</taxon>
        <taxon>Armatimonadota</taxon>
        <taxon>environmental samples</taxon>
    </lineage>
</organism>
<dbReference type="InterPro" id="IPR029752">
    <property type="entry name" value="D-isomer_DH_CS1"/>
</dbReference>
<dbReference type="GO" id="GO:0005829">
    <property type="term" value="C:cytosol"/>
    <property type="evidence" value="ECO:0007669"/>
    <property type="project" value="TreeGrafter"/>
</dbReference>
<dbReference type="SUPFAM" id="SSF51735">
    <property type="entry name" value="NAD(P)-binding Rossmann-fold domains"/>
    <property type="match status" value="1"/>
</dbReference>
<gene>
    <name evidence="4" type="ORF">AVDCRST_MAG63-2956</name>
</gene>
<name>A0A6J4J4L0_9BACT</name>
<dbReference type="InterPro" id="IPR050223">
    <property type="entry name" value="D-isomer_2-hydroxyacid_DH"/>
</dbReference>
<sequence>MPKLRLLVNLPAGFHTAPVLKPVYRRLAAMGTLRRRSHNTADEIAADLAWADAVLMWSWPVLTGEMLQRAPRLQFCGHLDITQRGARALLERGLPVSVSRRGFSPAVSEMALTLILSTLRKTAVHQAAMRAGSETWVARFPDDIDPDERELTGRPVGIIGFGAVGQGLADLLAPFRCELRVYDPFLPDGVEERWGAGRTDLPTLIESSDVVVLCAASNAGTRHLLGRAEVRRFRRGAVLVNVARAALVDTAALAARLERNDLYAAVDVFDKEPLEADSALRRLPNAFLTPHRAGGVLASVERIVGFLADDLEAHLEGRPRAHALTEAMLPSLDA</sequence>
<evidence type="ECO:0000259" key="3">
    <source>
        <dbReference type="Pfam" id="PF02826"/>
    </source>
</evidence>
<proteinExistence type="predicted"/>
<dbReference type="AlphaFoldDB" id="A0A6J4J4L0"/>
<dbReference type="GO" id="GO:0004617">
    <property type="term" value="F:phosphoglycerate dehydrogenase activity"/>
    <property type="evidence" value="ECO:0007669"/>
    <property type="project" value="UniProtKB-EC"/>
</dbReference>
<protein>
    <submittedName>
        <fullName evidence="4">D-3-phosphoglycerate dehydrogenase</fullName>
        <ecNumber evidence="4">1.1.1.95</ecNumber>
    </submittedName>
</protein>